<name>A0ABS8VHC2_DATST</name>
<gene>
    <name evidence="1" type="ORF">HAX54_035250</name>
</gene>
<protein>
    <submittedName>
        <fullName evidence="1">Uncharacterized protein</fullName>
    </submittedName>
</protein>
<organism evidence="1 2">
    <name type="scientific">Datura stramonium</name>
    <name type="common">Jimsonweed</name>
    <name type="synonym">Common thornapple</name>
    <dbReference type="NCBI Taxonomy" id="4076"/>
    <lineage>
        <taxon>Eukaryota</taxon>
        <taxon>Viridiplantae</taxon>
        <taxon>Streptophyta</taxon>
        <taxon>Embryophyta</taxon>
        <taxon>Tracheophyta</taxon>
        <taxon>Spermatophyta</taxon>
        <taxon>Magnoliopsida</taxon>
        <taxon>eudicotyledons</taxon>
        <taxon>Gunneridae</taxon>
        <taxon>Pentapetalae</taxon>
        <taxon>asterids</taxon>
        <taxon>lamiids</taxon>
        <taxon>Solanales</taxon>
        <taxon>Solanaceae</taxon>
        <taxon>Solanoideae</taxon>
        <taxon>Datureae</taxon>
        <taxon>Datura</taxon>
    </lineage>
</organism>
<accession>A0ABS8VHC2</accession>
<dbReference type="Proteomes" id="UP000823775">
    <property type="component" value="Unassembled WGS sequence"/>
</dbReference>
<evidence type="ECO:0000313" key="2">
    <source>
        <dbReference type="Proteomes" id="UP000823775"/>
    </source>
</evidence>
<reference evidence="1 2" key="1">
    <citation type="journal article" date="2021" name="BMC Genomics">
        <title>Datura genome reveals duplications of psychoactive alkaloid biosynthetic genes and high mutation rate following tissue culture.</title>
        <authorList>
            <person name="Rajewski A."/>
            <person name="Carter-House D."/>
            <person name="Stajich J."/>
            <person name="Litt A."/>
        </authorList>
    </citation>
    <scope>NUCLEOTIDE SEQUENCE [LARGE SCALE GENOMIC DNA]</scope>
    <source>
        <strain evidence="1">AR-01</strain>
    </source>
</reference>
<keyword evidence="2" id="KW-1185">Reference proteome</keyword>
<comment type="caution">
    <text evidence="1">The sequence shown here is derived from an EMBL/GenBank/DDBJ whole genome shotgun (WGS) entry which is preliminary data.</text>
</comment>
<evidence type="ECO:0000313" key="1">
    <source>
        <dbReference type="EMBL" id="MCD9645897.1"/>
    </source>
</evidence>
<dbReference type="EMBL" id="JACEIK010004592">
    <property type="protein sequence ID" value="MCD9645897.1"/>
    <property type="molecule type" value="Genomic_DNA"/>
</dbReference>
<feature type="non-terminal residue" evidence="1">
    <location>
        <position position="1"/>
    </location>
</feature>
<proteinExistence type="predicted"/>
<sequence length="67" mass="7352">DDKIKKLEIVMVRVVAIKKDCRVFENDLDPPRTLVEFGVVGGDTITINCDGVRVGEFSPNFSVSGRG</sequence>